<dbReference type="RefSeq" id="WP_163744639.1">
    <property type="nucleotide sequence ID" value="NZ_JAAGOA010000031.1"/>
</dbReference>
<organism evidence="1 2">
    <name type="scientific">Phytoactinopolyspora halotolerans</name>
    <dbReference type="NCBI Taxonomy" id="1981512"/>
    <lineage>
        <taxon>Bacteria</taxon>
        <taxon>Bacillati</taxon>
        <taxon>Actinomycetota</taxon>
        <taxon>Actinomycetes</taxon>
        <taxon>Jiangellales</taxon>
        <taxon>Jiangellaceae</taxon>
        <taxon>Phytoactinopolyspora</taxon>
    </lineage>
</organism>
<protein>
    <submittedName>
        <fullName evidence="1">Phosphodiesterase</fullName>
    </submittedName>
</protein>
<dbReference type="Pfam" id="PF19461">
    <property type="entry name" value="DUF5998"/>
    <property type="match status" value="1"/>
</dbReference>
<proteinExistence type="predicted"/>
<dbReference type="InterPro" id="IPR046040">
    <property type="entry name" value="DUF5998"/>
</dbReference>
<dbReference type="AlphaFoldDB" id="A0A6L9SGM1"/>
<gene>
    <name evidence="1" type="ORF">G1H10_29265</name>
</gene>
<accession>A0A6L9SGM1</accession>
<dbReference type="Proteomes" id="UP000475214">
    <property type="component" value="Unassembled WGS sequence"/>
</dbReference>
<comment type="caution">
    <text evidence="1">The sequence shown here is derived from an EMBL/GenBank/DDBJ whole genome shotgun (WGS) entry which is preliminary data.</text>
</comment>
<sequence>MADIGTHEGLRIAIQQAGYYPDLVTDTLETALAGEPVESFVVHHEPHFDRDELRRHVSVLVLTPTRLIVGHSDEYPSDDTHAAPYATTSTEAVPLDRVSSVVVSRTVPSPAAHRVGDRPLDVVVTIGWGAMSRIDLEPATCGDPDCEADHGYTGAITSDDFTLRVSEQGDGIMRVDDMLAFARALSAATVRVR</sequence>
<reference evidence="1 2" key="1">
    <citation type="submission" date="2020-02" db="EMBL/GenBank/DDBJ databases">
        <authorList>
            <person name="Li X.-J."/>
            <person name="Han X.-M."/>
        </authorList>
    </citation>
    <scope>NUCLEOTIDE SEQUENCE [LARGE SCALE GENOMIC DNA]</scope>
    <source>
        <strain evidence="1 2">CCTCC AB 2017055</strain>
    </source>
</reference>
<dbReference type="EMBL" id="JAAGOA010000031">
    <property type="protein sequence ID" value="NEE04267.1"/>
    <property type="molecule type" value="Genomic_DNA"/>
</dbReference>
<evidence type="ECO:0000313" key="2">
    <source>
        <dbReference type="Proteomes" id="UP000475214"/>
    </source>
</evidence>
<evidence type="ECO:0000313" key="1">
    <source>
        <dbReference type="EMBL" id="NEE04267.1"/>
    </source>
</evidence>
<name>A0A6L9SGM1_9ACTN</name>
<keyword evidence="2" id="KW-1185">Reference proteome</keyword>